<reference evidence="1 2" key="1">
    <citation type="submission" date="2015-06" db="EMBL/GenBank/DDBJ databases">
        <authorList>
            <person name="Akther S."/>
            <person name="Anaya M."/>
            <person name="Carvajal B."/>
            <person name="Chen Y."/>
            <person name="Estrada B."/>
            <person name="Gedeon F."/>
            <person name="Golebiewska U.P."/>
            <person name="Gu W."/>
            <person name="Hernandez A."/>
            <person name="Islam T."/>
            <person name="Jin Y."/>
            <person name="Jung S.M.I.N."/>
            <person name="Nieves W."/>
            <person name="Patel N."/>
            <person name="Qu S."/>
            <person name="Sookdeo T."/>
            <person name="Tobar N."/>
            <person name="Victor W."/>
            <person name="Serrano M.G."/>
            <person name="Buck G."/>
            <person name="Lee V."/>
            <person name="Wang Y."/>
            <person name="Carvalho R."/>
            <person name="Voegtly L."/>
            <person name="Shi R."/>
            <person name="Duckworth R."/>
            <person name="Johnson A."/>
            <person name="Loviza R."/>
            <person name="Walstead R."/>
            <person name="Shah Z."/>
            <person name="Kiflezghi M."/>
            <person name="Wade K."/>
            <person name="Delesalle V.A."/>
            <person name="Bradley K.W."/>
            <person name="Asai D.J."/>
            <person name="Bowman C.A."/>
            <person name="Russell D.A."/>
            <person name="Pope W.H."/>
            <person name="Jacobs-Sera D."/>
            <person name="Hendrix R.W."/>
            <person name="Hatfull G.F."/>
        </authorList>
    </citation>
    <scope>NUCLEOTIDE SEQUENCE [LARGE SCALE GENOMIC DNA]</scope>
</reference>
<sequence length="101" mass="11563">MTTLIEPIIIREGSSLRTQSELDLMFVQDVHDLAQLVPNESVREQAEDLLNDARAAFYELDLLIHNELEDIAYEAEGLLSDIGYTVDWTDGYVIRDSYLED</sequence>
<proteinExistence type="predicted"/>
<evidence type="ECO:0000313" key="2">
    <source>
        <dbReference type="Proteomes" id="UP000204421"/>
    </source>
</evidence>
<accession>A0A0H4TJV3</accession>
<dbReference type="EMBL" id="KT184694">
    <property type="protein sequence ID" value="AKQ07657.1"/>
    <property type="molecule type" value="Genomic_DNA"/>
</dbReference>
<dbReference type="GeneID" id="26630693"/>
<organism evidence="1 2">
    <name type="scientific">Mycobacterium phage Smeadley</name>
    <dbReference type="NCBI Taxonomy" id="1673873"/>
    <lineage>
        <taxon>Viruses</taxon>
        <taxon>Duplodnaviria</taxon>
        <taxon>Heunggongvirae</taxon>
        <taxon>Uroviricota</taxon>
        <taxon>Caudoviricetes</taxon>
        <taxon>Fromanvirus</taxon>
        <taxon>Fromanvirus astro</taxon>
    </lineage>
</organism>
<dbReference type="OrthoDB" id="14560at10239"/>
<evidence type="ECO:0000313" key="1">
    <source>
        <dbReference type="EMBL" id="AKQ07657.1"/>
    </source>
</evidence>
<protein>
    <submittedName>
        <fullName evidence="1">Uncharacterized protein</fullName>
    </submittedName>
</protein>
<dbReference type="RefSeq" id="YP_009204179.1">
    <property type="nucleotide sequence ID" value="NC_028860.1"/>
</dbReference>
<dbReference type="Proteomes" id="UP000204421">
    <property type="component" value="Segment"/>
</dbReference>
<gene>
    <name evidence="1" type="ORF">SEA_SMEADLEY_89</name>
</gene>
<name>A0A0H4TJV3_9CAUD</name>
<dbReference type="KEGG" id="vg:26630693"/>